<feature type="region of interest" description="Disordered" evidence="1">
    <location>
        <begin position="374"/>
        <end position="424"/>
    </location>
</feature>
<name>C1GRW3_PARBA</name>
<evidence type="ECO:0000256" key="1">
    <source>
        <dbReference type="SAM" id="MobiDB-lite"/>
    </source>
</evidence>
<protein>
    <submittedName>
        <fullName evidence="2">Uncharacterized protein</fullName>
    </submittedName>
</protein>
<feature type="region of interest" description="Disordered" evidence="1">
    <location>
        <begin position="293"/>
        <end position="354"/>
    </location>
</feature>
<feature type="compositionally biased region" description="Polar residues" evidence="1">
    <location>
        <begin position="530"/>
        <end position="552"/>
    </location>
</feature>
<proteinExistence type="predicted"/>
<feature type="compositionally biased region" description="Polar residues" evidence="1">
    <location>
        <begin position="1"/>
        <end position="25"/>
    </location>
</feature>
<dbReference type="OrthoDB" id="5430106at2759"/>
<dbReference type="VEuPathDB" id="FungiDB:PAAG_01258"/>
<dbReference type="KEGG" id="pbl:PAAG_01258"/>
<feature type="compositionally biased region" description="Low complexity" evidence="1">
    <location>
        <begin position="399"/>
        <end position="408"/>
    </location>
</feature>
<feature type="compositionally biased region" description="Polar residues" evidence="1">
    <location>
        <begin position="324"/>
        <end position="334"/>
    </location>
</feature>
<feature type="compositionally biased region" description="Low complexity" evidence="1">
    <location>
        <begin position="335"/>
        <end position="346"/>
    </location>
</feature>
<dbReference type="STRING" id="502779.C1GRW3"/>
<dbReference type="GO" id="GO:0000329">
    <property type="term" value="C:fungal-type vacuole membrane"/>
    <property type="evidence" value="ECO:0007669"/>
    <property type="project" value="TreeGrafter"/>
</dbReference>
<feature type="compositionally biased region" description="Polar residues" evidence="1">
    <location>
        <begin position="568"/>
        <end position="586"/>
    </location>
</feature>
<accession>C1GRW3</accession>
<feature type="compositionally biased region" description="Acidic residues" evidence="1">
    <location>
        <begin position="190"/>
        <end position="204"/>
    </location>
</feature>
<feature type="compositionally biased region" description="Low complexity" evidence="1">
    <location>
        <begin position="298"/>
        <end position="321"/>
    </location>
</feature>
<reference evidence="2 3" key="1">
    <citation type="journal article" date="2011" name="PLoS Genet.">
        <title>Comparative genomic analysis of human fungal pathogens causing paracoccidioidomycosis.</title>
        <authorList>
            <person name="Desjardins C.A."/>
            <person name="Champion M.D."/>
            <person name="Holder J.W."/>
            <person name="Muszewska A."/>
            <person name="Goldberg J."/>
            <person name="Bailao A.M."/>
            <person name="Brigido M.M."/>
            <person name="Ferreira M.E."/>
            <person name="Garcia A.M."/>
            <person name="Grynberg M."/>
            <person name="Gujja S."/>
            <person name="Heiman D.I."/>
            <person name="Henn M.R."/>
            <person name="Kodira C.D."/>
            <person name="Leon-Narvaez H."/>
            <person name="Longo L.V."/>
            <person name="Ma L.J."/>
            <person name="Malavazi I."/>
            <person name="Matsuo A.L."/>
            <person name="Morais F.V."/>
            <person name="Pereira M."/>
            <person name="Rodriguez-Brito S."/>
            <person name="Sakthikumar S."/>
            <person name="Salem-Izacc S.M."/>
            <person name="Sykes S.M."/>
            <person name="Teixeira M.M."/>
            <person name="Vallejo M.C."/>
            <person name="Walter M.E."/>
            <person name="Yandava C."/>
            <person name="Young S."/>
            <person name="Zeng Q."/>
            <person name="Zucker J."/>
            <person name="Felipe M.S."/>
            <person name="Goldman G.H."/>
            <person name="Haas B.J."/>
            <person name="McEwen J.G."/>
            <person name="Nino-Vega G."/>
            <person name="Puccia R."/>
            <person name="San-Blas G."/>
            <person name="Soares C.M."/>
            <person name="Birren B.W."/>
            <person name="Cuomo C.A."/>
        </authorList>
    </citation>
    <scope>NUCLEOTIDE SEQUENCE [LARGE SCALE GENOMIC DNA]</scope>
    <source>
        <strain evidence="3">ATCC MYA-826 / Pb01</strain>
    </source>
</reference>
<dbReference type="HOGENOM" id="CLU_029628_0_0_1"/>
<dbReference type="RefSeq" id="XP_002797399.1">
    <property type="nucleotide sequence ID" value="XM_002797353.2"/>
</dbReference>
<dbReference type="EMBL" id="KN293993">
    <property type="protein sequence ID" value="EEH38337.1"/>
    <property type="molecule type" value="Genomic_DNA"/>
</dbReference>
<feature type="region of interest" description="Disordered" evidence="1">
    <location>
        <begin position="1"/>
        <end position="55"/>
    </location>
</feature>
<sequence length="669" mass="71454">MPSKNSLTSSNKRSVPFQQQASPDSSVPPRETPQPEAGSPHLHNTNKASTHKPHRPHVVVSHRPHMHVRNLSLKNINRLQRLAAAHTLSGEGDTQVGPALRHHQHKKSASASPATSPRVSHQNVRWNGSIVSLAGHATNPAIRKNLSTPALRIASGILLKKPHAITKAGAGAGAGNKAGQKKTVGFELATSDDDDDDDDDEWEDNTSSYSPESTRHNSVVTNKMGTDNSLNSTLPATKSPLTQVETTDTTDEADETPGRQQTSGRTSGSDPGVSREPTALDQDDIASRLLHHPHSSKVPPAISSVSATATPPAAVRTAHPPSALPSSHVRNSELSGQWSTVGSSSSINPHGTSSSIEGGVSRFIINGSNGNVGATPDSDLNTPLSFHPHYYPNTPPSPETTTSSTRPSSRGRQPEPPSRTQQKLWLQRTAALTTSLPDPSISGPSPTAPSSILEPAFMAATQSRPSNSRARDGRRAMMGTGGVSGINTDHEAKRTRKTYDKYTMEYSVVRRFREPVAESFLRLEKLAGTNGKTNNTPQGQSTGPNLVTNNGNISRPPSSSRIIDSDPTVNSQFLSKVPKSTSQLRLRSSEDSGRTGDSDEPGDRFDIENQPQRHNSVAVALADGNMYEVQIDDDTGGAGGDGQGAYRPSDVELLIRRMWDSREPAVADD</sequence>
<feature type="region of interest" description="Disordered" evidence="1">
    <location>
        <begin position="89"/>
        <end position="121"/>
    </location>
</feature>
<feature type="region of interest" description="Disordered" evidence="1">
    <location>
        <begin position="459"/>
        <end position="488"/>
    </location>
</feature>
<dbReference type="GO" id="GO:0031931">
    <property type="term" value="C:TORC1 complex"/>
    <property type="evidence" value="ECO:0007669"/>
    <property type="project" value="TreeGrafter"/>
</dbReference>
<dbReference type="AlphaFoldDB" id="C1GRW3"/>
<feature type="compositionally biased region" description="Polar residues" evidence="1">
    <location>
        <begin position="205"/>
        <end position="244"/>
    </location>
</feature>
<evidence type="ECO:0000313" key="2">
    <source>
        <dbReference type="EMBL" id="EEH38337.1"/>
    </source>
</evidence>
<dbReference type="PANTHER" id="PTHR22794:SF2">
    <property type="entry name" value="THAP DOMAIN-CONTAINING PROTEIN 11"/>
    <property type="match status" value="1"/>
</dbReference>
<gene>
    <name evidence="2" type="ORF">PAAG_01258</name>
</gene>
<organism evidence="2 3">
    <name type="scientific">Paracoccidioides lutzii (strain ATCC MYA-826 / Pb01)</name>
    <name type="common">Paracoccidioides brasiliensis</name>
    <dbReference type="NCBI Taxonomy" id="502779"/>
    <lineage>
        <taxon>Eukaryota</taxon>
        <taxon>Fungi</taxon>
        <taxon>Dikarya</taxon>
        <taxon>Ascomycota</taxon>
        <taxon>Pezizomycotina</taxon>
        <taxon>Eurotiomycetes</taxon>
        <taxon>Eurotiomycetidae</taxon>
        <taxon>Onygenales</taxon>
        <taxon>Ajellomycetaceae</taxon>
        <taxon>Paracoccidioides</taxon>
    </lineage>
</organism>
<feature type="compositionally biased region" description="Polar residues" evidence="1">
    <location>
        <begin position="374"/>
        <end position="384"/>
    </location>
</feature>
<dbReference type="Proteomes" id="UP000002059">
    <property type="component" value="Partially assembled WGS sequence"/>
</dbReference>
<feature type="compositionally biased region" description="Polar residues" evidence="1">
    <location>
        <begin position="258"/>
        <end position="269"/>
    </location>
</feature>
<feature type="region of interest" description="Disordered" evidence="1">
    <location>
        <begin position="188"/>
        <end position="278"/>
    </location>
</feature>
<feature type="compositionally biased region" description="Basic and acidic residues" evidence="1">
    <location>
        <begin position="587"/>
        <end position="607"/>
    </location>
</feature>
<feature type="compositionally biased region" description="Low complexity" evidence="1">
    <location>
        <begin position="553"/>
        <end position="567"/>
    </location>
</feature>
<feature type="region of interest" description="Disordered" evidence="1">
    <location>
        <begin position="527"/>
        <end position="614"/>
    </location>
</feature>
<dbReference type="GeneID" id="9100137"/>
<dbReference type="OMA" id="AEWEDTT"/>
<dbReference type="eggNOG" id="ENOG502QSCZ">
    <property type="taxonomic scope" value="Eukaryota"/>
</dbReference>
<keyword evidence="3" id="KW-1185">Reference proteome</keyword>
<dbReference type="PANTHER" id="PTHR22794">
    <property type="entry name" value="THAP DOMAIN PROTEIN 11"/>
    <property type="match status" value="1"/>
</dbReference>
<evidence type="ECO:0000313" key="3">
    <source>
        <dbReference type="Proteomes" id="UP000002059"/>
    </source>
</evidence>